<sequence>MNEFSVYKRISWIKVFVTARKGMGLRCRDRIANGRFVIEYIGEVIGAEEVLKRISPINYVLTVNEFFIGWF</sequence>
<dbReference type="WBParaSite" id="ASIM_0000616101-mRNA-1">
    <property type="protein sequence ID" value="ASIM_0000616101-mRNA-1"/>
    <property type="gene ID" value="ASIM_0000616101"/>
</dbReference>
<evidence type="ECO:0000313" key="2">
    <source>
        <dbReference type="Proteomes" id="UP000267096"/>
    </source>
</evidence>
<protein>
    <submittedName>
        <fullName evidence="3">SET domain-containing protein</fullName>
    </submittedName>
</protein>
<dbReference type="Proteomes" id="UP000267096">
    <property type="component" value="Unassembled WGS sequence"/>
</dbReference>
<reference evidence="3" key="1">
    <citation type="submission" date="2017-02" db="UniProtKB">
        <authorList>
            <consortium name="WormBaseParasite"/>
        </authorList>
    </citation>
    <scope>IDENTIFICATION</scope>
</reference>
<proteinExistence type="predicted"/>
<name>A0A0M3JEW3_ANISI</name>
<dbReference type="Gene3D" id="2.170.270.10">
    <property type="entry name" value="SET domain"/>
    <property type="match status" value="1"/>
</dbReference>
<dbReference type="AlphaFoldDB" id="A0A0M3JEW3"/>
<gene>
    <name evidence="1" type="ORF">ASIM_LOCUS5945</name>
</gene>
<dbReference type="OrthoDB" id="616263at2759"/>
<dbReference type="EMBL" id="UYRR01012295">
    <property type="protein sequence ID" value="VDK26303.1"/>
    <property type="molecule type" value="Genomic_DNA"/>
</dbReference>
<organism evidence="3">
    <name type="scientific">Anisakis simplex</name>
    <name type="common">Herring worm</name>
    <dbReference type="NCBI Taxonomy" id="6269"/>
    <lineage>
        <taxon>Eukaryota</taxon>
        <taxon>Metazoa</taxon>
        <taxon>Ecdysozoa</taxon>
        <taxon>Nematoda</taxon>
        <taxon>Chromadorea</taxon>
        <taxon>Rhabditida</taxon>
        <taxon>Spirurina</taxon>
        <taxon>Ascaridomorpha</taxon>
        <taxon>Ascaridoidea</taxon>
        <taxon>Anisakidae</taxon>
        <taxon>Anisakis</taxon>
        <taxon>Anisakis simplex complex</taxon>
    </lineage>
</organism>
<reference evidence="1 2" key="2">
    <citation type="submission" date="2018-11" db="EMBL/GenBank/DDBJ databases">
        <authorList>
            <consortium name="Pathogen Informatics"/>
        </authorList>
    </citation>
    <scope>NUCLEOTIDE SEQUENCE [LARGE SCALE GENOMIC DNA]</scope>
</reference>
<evidence type="ECO:0000313" key="3">
    <source>
        <dbReference type="WBParaSite" id="ASIM_0000616101-mRNA-1"/>
    </source>
</evidence>
<accession>A0A0M3JEW3</accession>
<keyword evidence="2" id="KW-1185">Reference proteome</keyword>
<evidence type="ECO:0000313" key="1">
    <source>
        <dbReference type="EMBL" id="VDK26303.1"/>
    </source>
</evidence>
<dbReference type="InterPro" id="IPR046341">
    <property type="entry name" value="SET_dom_sf"/>
</dbReference>
<dbReference type="SUPFAM" id="SSF82199">
    <property type="entry name" value="SET domain"/>
    <property type="match status" value="1"/>
</dbReference>